<comment type="caution">
    <text evidence="1">The sequence shown here is derived from an EMBL/GenBank/DDBJ whole genome shotgun (WGS) entry which is preliminary data.</text>
</comment>
<sequence>MRHKTFAGIDYFRLVAAFMVIAIHISPLSVWSEGIDYLITYCIGRIAVPFFFMTTGYFVLAPYVLSNFKKKYPLRKYLVKNIRLYLIVTAVYIPISIYSGNMPKSILEFIKQLLFDGTFYHLWYFPAAIIGCVLLACLTKKSVQAAVYFSLIAYVIGVFGDSYYGLIENVPLLRTLYTGIFYVSSYTRNGIFFAPIYILLGVLLAVPEFHCGEQVCKWGLALASLLMLLEGWITYSFHIQKHNSMYFFLLPVMYFLFQLLLKVSGKAPAWIRNGSMMLYIIHPAVIVAQRLIAKVTGLTKILVDNSFFQYISVCLLSLAAMFMIQIFFERGGRNVSKR</sequence>
<gene>
    <name evidence="1" type="ORF">E5357_16135</name>
</gene>
<reference evidence="1" key="1">
    <citation type="submission" date="2019-04" db="EMBL/GenBank/DDBJ databases">
        <title>Microbes associate with the intestines of laboratory mice.</title>
        <authorList>
            <person name="Navarre W."/>
            <person name="Wong E."/>
            <person name="Huang K."/>
            <person name="Tropini C."/>
            <person name="Ng K."/>
            <person name="Yu B."/>
        </authorList>
    </citation>
    <scope>NUCLEOTIDE SEQUENCE</scope>
    <source>
        <strain evidence="1">NM72_1-8</strain>
    </source>
</reference>
<organism evidence="1 2">
    <name type="scientific">Hominisplanchenecus murintestinalis</name>
    <dbReference type="NCBI Taxonomy" id="2941517"/>
    <lineage>
        <taxon>Bacteria</taxon>
        <taxon>Bacillati</taxon>
        <taxon>Bacillota</taxon>
        <taxon>Clostridia</taxon>
        <taxon>Lachnospirales</taxon>
        <taxon>Lachnospiraceae</taxon>
        <taxon>Hominisplanchenecus</taxon>
    </lineage>
</organism>
<proteinExistence type="predicted"/>
<evidence type="ECO:0000313" key="2">
    <source>
        <dbReference type="Proteomes" id="UP000307720"/>
    </source>
</evidence>
<protein>
    <submittedName>
        <fullName evidence="1">Uncharacterized protein</fullName>
    </submittedName>
</protein>
<evidence type="ECO:0000313" key="1">
    <source>
        <dbReference type="EMBL" id="TGX96420.1"/>
    </source>
</evidence>
<name>A0AC61QVC2_9FIRM</name>
<keyword evidence="2" id="KW-1185">Reference proteome</keyword>
<accession>A0AC61QVC2</accession>
<dbReference type="EMBL" id="SRZB01000063">
    <property type="protein sequence ID" value="TGX96420.1"/>
    <property type="molecule type" value="Genomic_DNA"/>
</dbReference>
<dbReference type="Proteomes" id="UP000307720">
    <property type="component" value="Unassembled WGS sequence"/>
</dbReference>